<dbReference type="PATRIC" id="fig|702453.3.peg.172"/>
<name>E3ZLD3_LISSE</name>
<dbReference type="EMBL" id="ADXJ01000091">
    <property type="protein sequence ID" value="EFS01553.1"/>
    <property type="molecule type" value="Genomic_DNA"/>
</dbReference>
<dbReference type="AlphaFoldDB" id="E3ZLD3"/>
<protein>
    <submittedName>
        <fullName evidence="1">Antigen D</fullName>
    </submittedName>
</protein>
<comment type="caution">
    <text evidence="1">The sequence shown here is derived from an EMBL/GenBank/DDBJ whole genome shotgun (WGS) entry which is preliminary data.</text>
</comment>
<accession>E3ZLD3</accession>
<organism evidence="1">
    <name type="scientific">Listeria seeligeri FSL N1-067</name>
    <dbReference type="NCBI Taxonomy" id="702453"/>
    <lineage>
        <taxon>Bacteria</taxon>
        <taxon>Bacillati</taxon>
        <taxon>Bacillota</taxon>
        <taxon>Bacilli</taxon>
        <taxon>Bacillales</taxon>
        <taxon>Listeriaceae</taxon>
        <taxon>Listeria</taxon>
    </lineage>
</organism>
<evidence type="ECO:0000313" key="1">
    <source>
        <dbReference type="EMBL" id="EFS01553.1"/>
    </source>
</evidence>
<gene>
    <name evidence="1" type="ORF">NT03LS_0223</name>
</gene>
<sequence length="143" mass="17010">MMDRKLLKEKQIQLIFQLEQEENRFVRKRLIEELEYFEALGDKEKGLLTAEQKLLILSPNEYLTYKKTFSDVQISKLIGVSRSSLAEWKRRKGLSKKQRPRIQEEMIQILAYHLNKPVEEISRLPEATIECQYEAFVINEAHN</sequence>
<proteinExistence type="predicted"/>
<reference evidence="1" key="1">
    <citation type="journal article" date="2010" name="Microbiol. Resour. Announc.">
        <title>Comparative genomics of the bacterial genus Listeria: Genome evolution is characterized by limited gene acquisition and limited gene loss.</title>
        <authorList>
            <person name="den Bakker H.C."/>
            <person name="Cummings C.A."/>
            <person name="Ferreira V."/>
            <person name="Vatta P."/>
            <person name="Orsi R.H."/>
            <person name="Degoricija L."/>
            <person name="Barker M."/>
            <person name="Petrauskene O."/>
            <person name="Furtado M.R."/>
            <person name="Wiedmann M."/>
        </authorList>
    </citation>
    <scope>NUCLEOTIDE SEQUENCE [LARGE SCALE GENOMIC DNA]</scope>
    <source>
        <strain evidence="1">FSL N1-067</strain>
    </source>
</reference>
<dbReference type="HOGENOM" id="CLU_151251_0_0_9"/>
<dbReference type="Proteomes" id="UP000004302">
    <property type="component" value="Chromosome"/>
</dbReference>